<organism evidence="4 5">
    <name type="scientific">Fibrivirga algicola</name>
    <dbReference type="NCBI Taxonomy" id="2950420"/>
    <lineage>
        <taxon>Bacteria</taxon>
        <taxon>Pseudomonadati</taxon>
        <taxon>Bacteroidota</taxon>
        <taxon>Cytophagia</taxon>
        <taxon>Cytophagales</taxon>
        <taxon>Spirosomataceae</taxon>
        <taxon>Fibrivirga</taxon>
    </lineage>
</organism>
<feature type="region of interest" description="Disordered" evidence="1">
    <location>
        <begin position="30"/>
        <end position="62"/>
    </location>
</feature>
<name>A0ABX0QN42_9BACT</name>
<feature type="compositionally biased region" description="Polar residues" evidence="1">
    <location>
        <begin position="42"/>
        <end position="51"/>
    </location>
</feature>
<comment type="caution">
    <text evidence="4">The sequence shown here is derived from an EMBL/GenBank/DDBJ whole genome shotgun (WGS) entry which is preliminary data.</text>
</comment>
<evidence type="ECO:0000256" key="2">
    <source>
        <dbReference type="SAM" id="SignalP"/>
    </source>
</evidence>
<feature type="chain" id="PRO_5045696416" description="Heavy metal binding domain-containing protein" evidence="2">
    <location>
        <begin position="28"/>
        <end position="341"/>
    </location>
</feature>
<evidence type="ECO:0000259" key="3">
    <source>
        <dbReference type="Pfam" id="PF19335"/>
    </source>
</evidence>
<dbReference type="Pfam" id="PF19335">
    <property type="entry name" value="HMBD"/>
    <property type="match status" value="1"/>
</dbReference>
<protein>
    <recommendedName>
        <fullName evidence="3">Heavy metal binding domain-containing protein</fullName>
    </recommendedName>
</protein>
<dbReference type="Proteomes" id="UP000606008">
    <property type="component" value="Unassembled WGS sequence"/>
</dbReference>
<evidence type="ECO:0000313" key="4">
    <source>
        <dbReference type="EMBL" id="NID13557.1"/>
    </source>
</evidence>
<feature type="domain" description="Heavy metal binding" evidence="3">
    <location>
        <begin position="63"/>
        <end position="89"/>
    </location>
</feature>
<dbReference type="InterPro" id="IPR045800">
    <property type="entry name" value="HMBD"/>
</dbReference>
<dbReference type="PROSITE" id="PS51257">
    <property type="entry name" value="PROKAR_LIPOPROTEIN"/>
    <property type="match status" value="1"/>
</dbReference>
<reference evidence="5" key="1">
    <citation type="submission" date="2019-09" db="EMBL/GenBank/DDBJ databases">
        <authorList>
            <person name="Jung D.-H."/>
        </authorList>
    </citation>
    <scope>NUCLEOTIDE SEQUENCE [LARGE SCALE GENOMIC DNA]</scope>
    <source>
        <strain evidence="5">JA-25</strain>
    </source>
</reference>
<sequence>MRTQLKNNVIILMALSTGLFVSSCNKADKSESTTETTVTTDRAVNTASTTDADAHEHSGEHTYACPMHPEVTGKEGDMCPKCGMKLEHNDNAGKSNGKTYLMNFKANPATVEAGKAALFSFTPGVKGSESELVPLELHHEKKIHLIVVSKDLSYFEHIHPDYQASGSYDISVLPAGKAYSEGPGKNETRFPKGGDYILFADYMPTGGNAQLEKINLSVGGTPYTPVTYSAPKLSSTVDGYTLDLVPEGGTFEVGKLAHIQGVLKKGGKELDAATLENYLGAKAHMVVVGIDDKNYLHVHPEVKDGKFDLHTTFEKAGVYRGWVQFQADGKVRTTDYVIVVK</sequence>
<evidence type="ECO:0000313" key="5">
    <source>
        <dbReference type="Proteomes" id="UP000606008"/>
    </source>
</evidence>
<evidence type="ECO:0000256" key="1">
    <source>
        <dbReference type="SAM" id="MobiDB-lite"/>
    </source>
</evidence>
<proteinExistence type="predicted"/>
<dbReference type="EMBL" id="WAEL01000013">
    <property type="protein sequence ID" value="NID13557.1"/>
    <property type="molecule type" value="Genomic_DNA"/>
</dbReference>
<dbReference type="RefSeq" id="WP_166694083.1">
    <property type="nucleotide sequence ID" value="NZ_WAEL01000013.1"/>
</dbReference>
<keyword evidence="5" id="KW-1185">Reference proteome</keyword>
<accession>A0ABX0QN42</accession>
<feature type="signal peptide" evidence="2">
    <location>
        <begin position="1"/>
        <end position="27"/>
    </location>
</feature>
<gene>
    <name evidence="4" type="ORF">F7231_25545</name>
</gene>
<reference evidence="5" key="2">
    <citation type="submission" date="2023-07" db="EMBL/GenBank/DDBJ databases">
        <authorList>
            <person name="Jung D.-H."/>
        </authorList>
    </citation>
    <scope>NUCLEOTIDE SEQUENCE [LARGE SCALE GENOMIC DNA]</scope>
    <source>
        <strain evidence="5">JA-25</strain>
    </source>
</reference>
<keyword evidence="2" id="KW-0732">Signal</keyword>